<protein>
    <submittedName>
        <fullName evidence="2">Cobalamin (Vitamin B12) biosynthesis protein CbiG</fullName>
    </submittedName>
</protein>
<dbReference type="SUPFAM" id="SSF159664">
    <property type="entry name" value="CobE/GbiG C-terminal domain-like"/>
    <property type="match status" value="1"/>
</dbReference>
<dbReference type="AlphaFoldDB" id="A0A0D6Q0I7"/>
<dbReference type="Proteomes" id="UP000032675">
    <property type="component" value="Unassembled WGS sequence"/>
</dbReference>
<evidence type="ECO:0000313" key="2">
    <source>
        <dbReference type="EMBL" id="GAN96276.1"/>
    </source>
</evidence>
<evidence type="ECO:0000313" key="3">
    <source>
        <dbReference type="Proteomes" id="UP000032675"/>
    </source>
</evidence>
<proteinExistence type="predicted"/>
<dbReference type="EMBL" id="BANI01000053">
    <property type="protein sequence ID" value="GAN96276.1"/>
    <property type="molecule type" value="Genomic_DNA"/>
</dbReference>
<dbReference type="Gene3D" id="3.30.420.180">
    <property type="entry name" value="CobE/GbiG C-terminal domain"/>
    <property type="match status" value="1"/>
</dbReference>
<sequence length="124" mass="12744">MIVAGLGLRSGCAADVILDLLREAHERCGLRPDLVAVPAFRYREAGLQAALARLGLTLRAVTPDELATAQPRCVTRSARAQAALGVASVAEGCALAAAGARSRLIVPRLTGTHATCAMAQGENA</sequence>
<organism evidence="2 3">
    <name type="scientific">Komagataeibacter europaeus NBRC 3261</name>
    <dbReference type="NCBI Taxonomy" id="1234669"/>
    <lineage>
        <taxon>Bacteria</taxon>
        <taxon>Pseudomonadati</taxon>
        <taxon>Pseudomonadota</taxon>
        <taxon>Alphaproteobacteria</taxon>
        <taxon>Acetobacterales</taxon>
        <taxon>Acetobacteraceae</taxon>
        <taxon>Komagataeibacter</taxon>
    </lineage>
</organism>
<name>A0A0D6Q0I7_KOMEU</name>
<dbReference type="Pfam" id="PF01890">
    <property type="entry name" value="CbiG_C"/>
    <property type="match status" value="1"/>
</dbReference>
<dbReference type="RefSeq" id="WP_019090635.1">
    <property type="nucleotide sequence ID" value="NZ_BANI01000053.1"/>
</dbReference>
<accession>A0A0D6Q0I7</accession>
<evidence type="ECO:0000259" key="1">
    <source>
        <dbReference type="Pfam" id="PF01890"/>
    </source>
</evidence>
<dbReference type="GO" id="GO:0009236">
    <property type="term" value="P:cobalamin biosynthetic process"/>
    <property type="evidence" value="ECO:0007669"/>
    <property type="project" value="InterPro"/>
</dbReference>
<feature type="domain" description="CobE/GbiG C-terminal" evidence="1">
    <location>
        <begin position="2"/>
        <end position="119"/>
    </location>
</feature>
<comment type="caution">
    <text evidence="2">The sequence shown here is derived from an EMBL/GenBank/DDBJ whole genome shotgun (WGS) entry which is preliminary data.</text>
</comment>
<dbReference type="InterPro" id="IPR036518">
    <property type="entry name" value="CobE/GbiG_C_sf"/>
</dbReference>
<dbReference type="InterPro" id="IPR002750">
    <property type="entry name" value="CobE/GbiG_C"/>
</dbReference>
<reference evidence="2 3" key="1">
    <citation type="submission" date="2012-11" db="EMBL/GenBank/DDBJ databases">
        <title>Whole genome sequence of Gluconacetobacter europaeus NBRC3261.</title>
        <authorList>
            <person name="Azuma Y."/>
            <person name="Higashiura N."/>
            <person name="Hirakawa H."/>
            <person name="Matsushita K."/>
        </authorList>
    </citation>
    <scope>NUCLEOTIDE SEQUENCE [LARGE SCALE GENOMIC DNA]</scope>
    <source>
        <strain evidence="2 3">NBRC 3261</strain>
    </source>
</reference>
<gene>
    <name evidence="2" type="ORF">Geu3261_0059_008</name>
</gene>